<dbReference type="GO" id="GO:0006355">
    <property type="term" value="P:regulation of DNA-templated transcription"/>
    <property type="evidence" value="ECO:0007669"/>
    <property type="project" value="InterPro"/>
</dbReference>
<evidence type="ECO:0000256" key="8">
    <source>
        <dbReference type="ARBA" id="ARBA00023163"/>
    </source>
</evidence>
<keyword evidence="5 15" id="KW-0863">Zinc-finger</keyword>
<organism evidence="17 18">
    <name type="scientific">Strongylocentrotus purpuratus</name>
    <name type="common">Purple sea urchin</name>
    <dbReference type="NCBI Taxonomy" id="7668"/>
    <lineage>
        <taxon>Eukaryota</taxon>
        <taxon>Metazoa</taxon>
        <taxon>Echinodermata</taxon>
        <taxon>Eleutherozoa</taxon>
        <taxon>Echinozoa</taxon>
        <taxon>Echinoidea</taxon>
        <taxon>Euechinoidea</taxon>
        <taxon>Echinacea</taxon>
        <taxon>Camarodonta</taxon>
        <taxon>Echinidea</taxon>
        <taxon>Strongylocentrotidae</taxon>
        <taxon>Strongylocentrotus</taxon>
    </lineage>
</organism>
<evidence type="ECO:0000256" key="3">
    <source>
        <dbReference type="ARBA" id="ARBA00022723"/>
    </source>
</evidence>
<evidence type="ECO:0000256" key="10">
    <source>
        <dbReference type="ARBA" id="ARBA00023242"/>
    </source>
</evidence>
<dbReference type="AlphaFoldDB" id="A0A7M7P8C7"/>
<comment type="subcellular location">
    <subcellularLocation>
        <location evidence="1 15">Nucleus</location>
    </subcellularLocation>
</comment>
<evidence type="ECO:0000256" key="15">
    <source>
        <dbReference type="RuleBase" id="RU368090"/>
    </source>
</evidence>
<reference evidence="18" key="1">
    <citation type="submission" date="2015-02" db="EMBL/GenBank/DDBJ databases">
        <title>Genome sequencing for Strongylocentrotus purpuratus.</title>
        <authorList>
            <person name="Murali S."/>
            <person name="Liu Y."/>
            <person name="Vee V."/>
            <person name="English A."/>
            <person name="Wang M."/>
            <person name="Skinner E."/>
            <person name="Han Y."/>
            <person name="Muzny D.M."/>
            <person name="Worley K.C."/>
            <person name="Gibbs R.A."/>
        </authorList>
    </citation>
    <scope>NUCLEOTIDE SEQUENCE</scope>
</reference>
<dbReference type="InParanoid" id="A0A7M7P8C7"/>
<dbReference type="InterPro" id="IPR036465">
    <property type="entry name" value="vWFA_dom_sf"/>
</dbReference>
<dbReference type="GO" id="GO:0006289">
    <property type="term" value="P:nucleotide-excision repair"/>
    <property type="evidence" value="ECO:0000318"/>
    <property type="project" value="GO_Central"/>
</dbReference>
<reference evidence="17" key="2">
    <citation type="submission" date="2021-01" db="UniProtKB">
        <authorList>
            <consortium name="EnsemblMetazoa"/>
        </authorList>
    </citation>
    <scope>IDENTIFICATION</scope>
</reference>
<evidence type="ECO:0000256" key="5">
    <source>
        <dbReference type="ARBA" id="ARBA00022771"/>
    </source>
</evidence>
<evidence type="ECO:0000256" key="16">
    <source>
        <dbReference type="SAM" id="MobiDB-lite"/>
    </source>
</evidence>
<dbReference type="FunFam" id="3.40.50.410:FF:000045">
    <property type="entry name" value="general transcription factor IIH subunit 3 isoform X1"/>
    <property type="match status" value="1"/>
</dbReference>
<evidence type="ECO:0000256" key="13">
    <source>
        <dbReference type="ARBA" id="ARBA00070131"/>
    </source>
</evidence>
<dbReference type="InterPro" id="IPR004600">
    <property type="entry name" value="TFIIH_Tfb4/GTF2H3"/>
</dbReference>
<dbReference type="GO" id="GO:0000439">
    <property type="term" value="C:transcription factor TFIIH core complex"/>
    <property type="evidence" value="ECO:0000318"/>
    <property type="project" value="GO_Central"/>
</dbReference>
<name>A0A7M7P8C7_STRPU</name>
<dbReference type="NCBIfam" id="TIGR00627">
    <property type="entry name" value="tfb4"/>
    <property type="match status" value="1"/>
</dbReference>
<keyword evidence="3 15" id="KW-0479">Metal-binding</keyword>
<accession>A0A7M7P8C7</accession>
<dbReference type="FunCoup" id="A0A7M7P8C7">
    <property type="interactions" value="2054"/>
</dbReference>
<evidence type="ECO:0000256" key="9">
    <source>
        <dbReference type="ARBA" id="ARBA00023204"/>
    </source>
</evidence>
<evidence type="ECO:0000256" key="2">
    <source>
        <dbReference type="ARBA" id="ARBA00005273"/>
    </source>
</evidence>
<dbReference type="OrthoDB" id="17307at2759"/>
<evidence type="ECO:0000256" key="1">
    <source>
        <dbReference type="ARBA" id="ARBA00004123"/>
    </source>
</evidence>
<evidence type="ECO:0000256" key="11">
    <source>
        <dbReference type="ARBA" id="ARBA00057028"/>
    </source>
</evidence>
<protein>
    <recommendedName>
        <fullName evidence="13 15">General transcription factor IIH subunit 3</fullName>
    </recommendedName>
    <alternativeName>
        <fullName evidence="14 15">General transcription factor IIH polypeptide 3</fullName>
    </alternativeName>
</protein>
<keyword evidence="7 15" id="KW-0805">Transcription regulation</keyword>
<dbReference type="PANTHER" id="PTHR12831:SF0">
    <property type="entry name" value="GENERAL TRANSCRIPTION FACTOR IIH SUBUNIT 3"/>
    <property type="match status" value="1"/>
</dbReference>
<proteinExistence type="inferred from homology"/>
<evidence type="ECO:0000313" key="18">
    <source>
        <dbReference type="Proteomes" id="UP000007110"/>
    </source>
</evidence>
<keyword evidence="8 15" id="KW-0804">Transcription</keyword>
<evidence type="ECO:0000256" key="12">
    <source>
        <dbReference type="ARBA" id="ARBA00064441"/>
    </source>
</evidence>
<sequence>MSSTDDEDVGNLVVIVIDVNPVWWGKQSHHKQQKDGLALSQCMDAVVVFINSHLMMDRRNKVAVIASHTNESRFLYPKKTSDAFDDGDDQREQDEMSSDGKYEVFASINDTVMEELKNLVDENPTVSHTDTLLAGSLAMALCYIHRVEKECAVGEKIKSRILVLKAADDSASQYMNFMNVIFTAQKQNIPIDACILDKDSSLLQQACDITGGKYLKLLSTTGLLQYLLWVYLPSPSQRDSLVLPPAIHVDYRAACFCHRILIDVGYVCSVCLSIFCTYSPICSTCHTAFRIKGAPSKMKRKKKSSAVASIT</sequence>
<dbReference type="Pfam" id="PF03850">
    <property type="entry name" value="Tfb4"/>
    <property type="match status" value="1"/>
</dbReference>
<comment type="similarity">
    <text evidence="2 15">Belongs to the TFB4 family.</text>
</comment>
<dbReference type="RefSeq" id="XP_030847297.1">
    <property type="nucleotide sequence ID" value="XM_030991437.1"/>
</dbReference>
<keyword evidence="6 15" id="KW-0862">Zinc</keyword>
<dbReference type="Gene3D" id="3.40.50.410">
    <property type="entry name" value="von Willebrand factor, type A domain"/>
    <property type="match status" value="1"/>
</dbReference>
<keyword evidence="4 15" id="KW-0227">DNA damage</keyword>
<dbReference type="EnsemblMetazoa" id="XM_030991437">
    <property type="protein sequence ID" value="XP_030847297"/>
    <property type="gene ID" value="LOC115926597"/>
</dbReference>
<dbReference type="GO" id="GO:0005675">
    <property type="term" value="C:transcription factor TFIIH holo complex"/>
    <property type="evidence" value="ECO:0000318"/>
    <property type="project" value="GO_Central"/>
</dbReference>
<evidence type="ECO:0000256" key="7">
    <source>
        <dbReference type="ARBA" id="ARBA00023015"/>
    </source>
</evidence>
<feature type="compositionally biased region" description="Acidic residues" evidence="16">
    <location>
        <begin position="83"/>
        <end position="97"/>
    </location>
</feature>
<dbReference type="OMA" id="QGCDITS"/>
<evidence type="ECO:0000256" key="6">
    <source>
        <dbReference type="ARBA" id="ARBA00022833"/>
    </source>
</evidence>
<comment type="subunit">
    <text evidence="12 15">Part of a TFIID-containing RNA polymerase II pre-initiation complex that is composed of TBP and at least GTF2A1, GTF2A2, GTF2E1, GTF2E2, GTF2F1, GTF2H2, GTF2H3, GTF2H4, GTF2H5, GTF2B, TCEA1, ERCC2, ERCC3, TAF1, TAF2, TAF3, TAF4, TAF5, TAF6, TAF7, TAF8, TAF9, TAF10, TAF11, TAF12 and TAF13. Component of the 7-subunit TFIIH core complex composed of XPB/ERCC3, XPD/ERCC2, GTF2H1, GTF2H2, GTF2H3, GTF2H4 and GTF2H5, which is active in NER. The core complex associates with the 3-subunit CDK-activating kinase (CAK) module composed of CCNH/cyclin H, CDK7 and MNAT1 to form the 10-subunit holoenzyme (holo-TFIIH) active in transcription. Interacts with RARA; the interaction requires prior phosphorylation of RARA on 'Ser-369' which then enhances interaction of RARA with CDK7.</text>
</comment>
<dbReference type="KEGG" id="spu:115926597"/>
<keyword evidence="9 15" id="KW-0234">DNA repair</keyword>
<dbReference type="GO" id="GO:0008270">
    <property type="term" value="F:zinc ion binding"/>
    <property type="evidence" value="ECO:0007669"/>
    <property type="project" value="UniProtKB-KW"/>
</dbReference>
<evidence type="ECO:0000256" key="14">
    <source>
        <dbReference type="ARBA" id="ARBA00077678"/>
    </source>
</evidence>
<keyword evidence="10 15" id="KW-0539">Nucleus</keyword>
<evidence type="ECO:0000256" key="4">
    <source>
        <dbReference type="ARBA" id="ARBA00022763"/>
    </source>
</evidence>
<comment type="function">
    <text evidence="11 15">Component of the general transcription and DNA repair factor IIH (TFIIH) core complex, which is involved in general and transcription-coupled nucleotide excision repair (NER) of damaged DNA and, when complexed to CAK, in RNA transcription by RNA polymerase II. In NER, TFIIH acts by opening DNA around the lesion to allow the excision of the damaged oligonucleotide and its replacement by a new DNA fragment. In transcription, TFIIH has an essential role in transcription initiation. When the pre-initiation complex (PIC) has been established, TFIIH is required for promoter opening and promoter escape. Phosphorylation of the C-terminal tail (CTD) of the largest subunit of RNA polymerase II by the kinase module CAK controls the initiation of transcription.</text>
</comment>
<dbReference type="GeneID" id="115926597"/>
<dbReference type="PANTHER" id="PTHR12831">
    <property type="entry name" value="TRANSCRIPTION INITIATION FACTOR IIH TFIIH , POLYPEPTIDE 3-RELATED"/>
    <property type="match status" value="1"/>
</dbReference>
<evidence type="ECO:0000313" key="17">
    <source>
        <dbReference type="EnsemblMetazoa" id="XP_030847297"/>
    </source>
</evidence>
<keyword evidence="18" id="KW-1185">Reference proteome</keyword>
<dbReference type="Proteomes" id="UP000007110">
    <property type="component" value="Unassembled WGS sequence"/>
</dbReference>
<feature type="region of interest" description="Disordered" evidence="16">
    <location>
        <begin position="78"/>
        <end position="98"/>
    </location>
</feature>